<feature type="transmembrane region" description="Helical" evidence="4">
    <location>
        <begin position="34"/>
        <end position="52"/>
    </location>
</feature>
<comment type="caution">
    <text evidence="5">The sequence shown here is derived from an EMBL/GenBank/DDBJ whole genome shotgun (WGS) entry which is preliminary data.</text>
</comment>
<protein>
    <recommendedName>
        <fullName evidence="7">HAD family hydrolase</fullName>
    </recommendedName>
</protein>
<evidence type="ECO:0000313" key="5">
    <source>
        <dbReference type="EMBL" id="OGD67940.1"/>
    </source>
</evidence>
<dbReference type="EMBL" id="MFAA01000047">
    <property type="protein sequence ID" value="OGD67940.1"/>
    <property type="molecule type" value="Genomic_DNA"/>
</dbReference>
<gene>
    <name evidence="5" type="ORF">A3E89_01495</name>
</gene>
<keyword evidence="1" id="KW-0479">Metal-binding</keyword>
<dbReference type="InterPro" id="IPR006385">
    <property type="entry name" value="HAD_hydro_SerB1"/>
</dbReference>
<dbReference type="GO" id="GO:0016787">
    <property type="term" value="F:hydrolase activity"/>
    <property type="evidence" value="ECO:0007669"/>
    <property type="project" value="UniProtKB-KW"/>
</dbReference>
<dbReference type="Proteomes" id="UP000185891">
    <property type="component" value="Unassembled WGS sequence"/>
</dbReference>
<dbReference type="Gene3D" id="3.40.50.1000">
    <property type="entry name" value="HAD superfamily/HAD-like"/>
    <property type="match status" value="1"/>
</dbReference>
<proteinExistence type="predicted"/>
<organism evidence="5 6">
    <name type="scientific">Candidatus Campbellbacteria bacterium RIFCSPHIGHO2_12_FULL_35_10</name>
    <dbReference type="NCBI Taxonomy" id="1797578"/>
    <lineage>
        <taxon>Bacteria</taxon>
        <taxon>Candidatus Campbelliibacteriota</taxon>
    </lineage>
</organism>
<name>A0A1F5EKV0_9BACT</name>
<reference evidence="5 6" key="1">
    <citation type="journal article" date="2016" name="Nat. Commun.">
        <title>Thousands of microbial genomes shed light on interconnected biogeochemical processes in an aquifer system.</title>
        <authorList>
            <person name="Anantharaman K."/>
            <person name="Brown C.T."/>
            <person name="Hug L.A."/>
            <person name="Sharon I."/>
            <person name="Castelle C.J."/>
            <person name="Probst A.J."/>
            <person name="Thomas B.C."/>
            <person name="Singh A."/>
            <person name="Wilkins M.J."/>
            <person name="Karaoz U."/>
            <person name="Brodie E.L."/>
            <person name="Williams K.H."/>
            <person name="Hubbard S.S."/>
            <person name="Banfield J.F."/>
        </authorList>
    </citation>
    <scope>NUCLEOTIDE SEQUENCE [LARGE SCALE GENOMIC DNA]</scope>
</reference>
<keyword evidence="2" id="KW-0378">Hydrolase</keyword>
<evidence type="ECO:0000256" key="1">
    <source>
        <dbReference type="ARBA" id="ARBA00022723"/>
    </source>
</evidence>
<evidence type="ECO:0000313" key="6">
    <source>
        <dbReference type="Proteomes" id="UP000185891"/>
    </source>
</evidence>
<dbReference type="InterPro" id="IPR036412">
    <property type="entry name" value="HAD-like_sf"/>
</dbReference>
<dbReference type="Pfam" id="PF12710">
    <property type="entry name" value="HAD"/>
    <property type="match status" value="1"/>
</dbReference>
<dbReference type="AlphaFoldDB" id="A0A1F5EKV0"/>
<keyword evidence="4" id="KW-0472">Membrane</keyword>
<keyword evidence="4" id="KW-1133">Transmembrane helix</keyword>
<keyword evidence="3" id="KW-0460">Magnesium</keyword>
<dbReference type="PANTHER" id="PTHR43344">
    <property type="entry name" value="PHOSPHOSERINE PHOSPHATASE"/>
    <property type="match status" value="1"/>
</dbReference>
<evidence type="ECO:0000256" key="2">
    <source>
        <dbReference type="ARBA" id="ARBA00022801"/>
    </source>
</evidence>
<dbReference type="PANTHER" id="PTHR43344:SF13">
    <property type="entry name" value="PHOSPHATASE RV3661-RELATED"/>
    <property type="match status" value="1"/>
</dbReference>
<dbReference type="Gene3D" id="1.20.1440.100">
    <property type="entry name" value="SG protein - dephosphorylation function"/>
    <property type="match status" value="1"/>
</dbReference>
<dbReference type="SUPFAM" id="SSF56784">
    <property type="entry name" value="HAD-like"/>
    <property type="match status" value="1"/>
</dbReference>
<dbReference type="GO" id="GO:0046872">
    <property type="term" value="F:metal ion binding"/>
    <property type="evidence" value="ECO:0007669"/>
    <property type="project" value="UniProtKB-KW"/>
</dbReference>
<dbReference type="NCBIfam" id="TIGR01488">
    <property type="entry name" value="HAD-SF-IB"/>
    <property type="match status" value="1"/>
</dbReference>
<accession>A0A1F5EKV0</accession>
<evidence type="ECO:0008006" key="7">
    <source>
        <dbReference type="Google" id="ProtNLM"/>
    </source>
</evidence>
<dbReference type="NCBIfam" id="TIGR01490">
    <property type="entry name" value="HAD-SF-IB-hyp1"/>
    <property type="match status" value="1"/>
</dbReference>
<sequence>MGNNNGIVIFDVDDTLIRGQSQQLFIKYLLKRGLISYFVYIKIITWFILYKLGFVSDPKKIAEYSFKLFKGKSKEEIEKLSKDFFQKILSKEFYEETLDIIKEHKNKGHKIILLSNAIEIIVGKISEHLNIPDYICTKLEVVNEIYTGKISGEITYGQNKVEKIKNYLSENNIKLEEAESWGYGDHSSDIFVLELVKYPFAVNPDKKLRKVALERNWKILKFKK</sequence>
<dbReference type="InterPro" id="IPR050582">
    <property type="entry name" value="HAD-like_SerB"/>
</dbReference>
<evidence type="ECO:0000256" key="4">
    <source>
        <dbReference type="SAM" id="Phobius"/>
    </source>
</evidence>
<dbReference type="InterPro" id="IPR023214">
    <property type="entry name" value="HAD_sf"/>
</dbReference>
<keyword evidence="4" id="KW-0812">Transmembrane</keyword>
<dbReference type="CDD" id="cd02612">
    <property type="entry name" value="HAD_PGPPase"/>
    <property type="match status" value="1"/>
</dbReference>
<evidence type="ECO:0000256" key="3">
    <source>
        <dbReference type="ARBA" id="ARBA00022842"/>
    </source>
</evidence>